<dbReference type="InParanoid" id="B8MM61"/>
<dbReference type="VEuPathDB" id="FungiDB:TSTA_098300"/>
<dbReference type="InterPro" id="IPR029058">
    <property type="entry name" value="AB_hydrolase_fold"/>
</dbReference>
<accession>B8MM61</accession>
<dbReference type="Proteomes" id="UP000001745">
    <property type="component" value="Unassembled WGS sequence"/>
</dbReference>
<gene>
    <name evidence="2" type="ORF">TSTA_098300</name>
</gene>
<dbReference type="Gene3D" id="3.40.50.1820">
    <property type="entry name" value="alpha/beta hydrolase"/>
    <property type="match status" value="1"/>
</dbReference>
<reference evidence="3" key="1">
    <citation type="journal article" date="2015" name="Genome Announc.">
        <title>Genome sequence of the AIDS-associated pathogen Penicillium marneffei (ATCC18224) and its near taxonomic relative Talaromyces stipitatus (ATCC10500).</title>
        <authorList>
            <person name="Nierman W.C."/>
            <person name="Fedorova-Abrams N.D."/>
            <person name="Andrianopoulos A."/>
        </authorList>
    </citation>
    <scope>NUCLEOTIDE SEQUENCE [LARGE SCALE GENOMIC DNA]</scope>
    <source>
        <strain evidence="3">ATCC 10500 / CBS 375.48 / QM 6759 / NRRL 1006</strain>
    </source>
</reference>
<dbReference type="InterPro" id="IPR001031">
    <property type="entry name" value="Thioesterase"/>
</dbReference>
<proteinExistence type="predicted"/>
<sequence>MFGDNPVIIQQERLQVSVPLFLIHDGGGTITSYYSFGNLGRDLYGIYNPRFQDNEKWTGGIGEMAKEYVKMIKSVSPGNKIILGGWSLGGLIALEMSHILANDFTVDVVGLIMIDIIYPPAITAANLQPDIRDMNLSRDIPTKQRQKIIKHIKEATASAKDYKLPTWANESRSDSSLDSISMASPPPTILLQAKEPVPSRKGSPIPHMLCWDMYEADLVKIVYEIPGHHFSIFDTINIDEFTTSLREACTLLENELIG</sequence>
<evidence type="ECO:0000313" key="3">
    <source>
        <dbReference type="Proteomes" id="UP000001745"/>
    </source>
</evidence>
<dbReference type="RefSeq" id="XP_002485811.1">
    <property type="nucleotide sequence ID" value="XM_002485766.1"/>
</dbReference>
<dbReference type="PhylomeDB" id="B8MM61"/>
<dbReference type="STRING" id="441959.B8MM61"/>
<evidence type="ECO:0000259" key="1">
    <source>
        <dbReference type="Pfam" id="PF00975"/>
    </source>
</evidence>
<protein>
    <recommendedName>
        <fullName evidence="1">Thioesterase domain-containing protein</fullName>
    </recommendedName>
</protein>
<dbReference type="AlphaFoldDB" id="B8MM61"/>
<keyword evidence="3" id="KW-1185">Reference proteome</keyword>
<dbReference type="eggNOG" id="ENOG502S3GI">
    <property type="taxonomic scope" value="Eukaryota"/>
</dbReference>
<dbReference type="OMA" id="GNHYSIF"/>
<dbReference type="OrthoDB" id="10253869at2759"/>
<organism evidence="2 3">
    <name type="scientific">Talaromyces stipitatus (strain ATCC 10500 / CBS 375.48 / QM 6759 / NRRL 1006)</name>
    <name type="common">Penicillium stipitatum</name>
    <dbReference type="NCBI Taxonomy" id="441959"/>
    <lineage>
        <taxon>Eukaryota</taxon>
        <taxon>Fungi</taxon>
        <taxon>Dikarya</taxon>
        <taxon>Ascomycota</taxon>
        <taxon>Pezizomycotina</taxon>
        <taxon>Eurotiomycetes</taxon>
        <taxon>Eurotiomycetidae</taxon>
        <taxon>Eurotiales</taxon>
        <taxon>Trichocomaceae</taxon>
        <taxon>Talaromyces</taxon>
        <taxon>Talaromyces sect. Talaromyces</taxon>
    </lineage>
</organism>
<dbReference type="HOGENOM" id="CLU_066049_0_0_1"/>
<dbReference type="GeneID" id="8099658"/>
<dbReference type="Pfam" id="PF00975">
    <property type="entry name" value="Thioesterase"/>
    <property type="match status" value="1"/>
</dbReference>
<dbReference type="EMBL" id="EQ962658">
    <property type="protein sequence ID" value="EED13573.1"/>
    <property type="molecule type" value="Genomic_DNA"/>
</dbReference>
<feature type="domain" description="Thioesterase" evidence="1">
    <location>
        <begin position="19"/>
        <end position="120"/>
    </location>
</feature>
<dbReference type="SUPFAM" id="SSF53474">
    <property type="entry name" value="alpha/beta-Hydrolases"/>
    <property type="match status" value="1"/>
</dbReference>
<name>B8MM61_TALSN</name>
<evidence type="ECO:0000313" key="2">
    <source>
        <dbReference type="EMBL" id="EED13573.1"/>
    </source>
</evidence>